<name>A0A060DPC5_9PROT</name>
<reference evidence="2 3" key="1">
    <citation type="journal article" date="2014" name="Genome Announc.">
        <title>Complete Genome Sequence of the Model Rhizosphere Strain Azospirillum brasilense Az39, Successfully Applied in Agriculture.</title>
        <authorList>
            <person name="Rivera D."/>
            <person name="Revale S."/>
            <person name="Molina R."/>
            <person name="Gualpa J."/>
            <person name="Puente M."/>
            <person name="Maroniche G."/>
            <person name="Paris G."/>
            <person name="Baker D."/>
            <person name="Clavijo B."/>
            <person name="McLay K."/>
            <person name="Spaepen S."/>
            <person name="Perticari A."/>
            <person name="Vazquez M."/>
            <person name="Wisniewski-Dye F."/>
            <person name="Watkins C."/>
            <person name="Martinez-Abarca F."/>
            <person name="Vanderleyden J."/>
            <person name="Cassan F."/>
        </authorList>
    </citation>
    <scope>NUCLEOTIDE SEQUENCE [LARGE SCALE GENOMIC DNA]</scope>
    <source>
        <strain evidence="2 3">Az39</strain>
    </source>
</reference>
<gene>
    <name evidence="2" type="ORF">ABAZ39_12350</name>
</gene>
<sequence>MGVELTAERRLLSEKEFEQVRRSHYPELESLERDETLTLARWLRGERDRARDIIAARRRGRRGKASGAGQQSADASERGLSAKKQVYARALKRVNGRLERFRAERRREIVQANLKDALKRRKEAEPQHPSPGRTPRKGMRPIPSGRRTVETDPREIGRVSQFVKDAQARRDS</sequence>
<evidence type="ECO:0000313" key="3">
    <source>
        <dbReference type="Proteomes" id="UP000027186"/>
    </source>
</evidence>
<feature type="region of interest" description="Disordered" evidence="1">
    <location>
        <begin position="53"/>
        <end position="84"/>
    </location>
</feature>
<dbReference type="Proteomes" id="UP000027186">
    <property type="component" value="Chromosome"/>
</dbReference>
<evidence type="ECO:0000313" key="2">
    <source>
        <dbReference type="EMBL" id="AIB12764.1"/>
    </source>
</evidence>
<proteinExistence type="predicted"/>
<feature type="region of interest" description="Disordered" evidence="1">
    <location>
        <begin position="113"/>
        <end position="172"/>
    </location>
</feature>
<dbReference type="AlphaFoldDB" id="A0A060DPC5"/>
<dbReference type="RefSeq" id="WP_038529656.1">
    <property type="nucleotide sequence ID" value="NZ_CP007793.1"/>
</dbReference>
<feature type="compositionally biased region" description="Basic and acidic residues" evidence="1">
    <location>
        <begin position="147"/>
        <end position="157"/>
    </location>
</feature>
<feature type="compositionally biased region" description="Low complexity" evidence="1">
    <location>
        <begin position="65"/>
        <end position="74"/>
    </location>
</feature>
<dbReference type="KEGG" id="abq:ABAZ39_12350"/>
<evidence type="ECO:0000256" key="1">
    <source>
        <dbReference type="SAM" id="MobiDB-lite"/>
    </source>
</evidence>
<dbReference type="EMBL" id="CP007793">
    <property type="protein sequence ID" value="AIB12764.1"/>
    <property type="molecule type" value="Genomic_DNA"/>
</dbReference>
<organism evidence="2 3">
    <name type="scientific">Azospirillum argentinense</name>
    <dbReference type="NCBI Taxonomy" id="2970906"/>
    <lineage>
        <taxon>Bacteria</taxon>
        <taxon>Pseudomonadati</taxon>
        <taxon>Pseudomonadota</taxon>
        <taxon>Alphaproteobacteria</taxon>
        <taxon>Rhodospirillales</taxon>
        <taxon>Azospirillaceae</taxon>
        <taxon>Azospirillum</taxon>
    </lineage>
</organism>
<accession>A0A060DPC5</accession>
<protein>
    <submittedName>
        <fullName evidence="2">Uncharacterized protein</fullName>
    </submittedName>
</protein>